<dbReference type="PROSITE" id="PS51409">
    <property type="entry name" value="ARGINASE_2"/>
    <property type="match status" value="1"/>
</dbReference>
<name>A0A8J5CJT8_CHIOP</name>
<keyword evidence="7" id="KW-1185">Reference proteome</keyword>
<dbReference type="Proteomes" id="UP000770661">
    <property type="component" value="Unassembled WGS sequence"/>
</dbReference>
<dbReference type="EMBL" id="JACEEZ010022002">
    <property type="protein sequence ID" value="KAG0712894.1"/>
    <property type="molecule type" value="Genomic_DNA"/>
</dbReference>
<evidence type="ECO:0000313" key="7">
    <source>
        <dbReference type="Proteomes" id="UP000770661"/>
    </source>
</evidence>
<dbReference type="Pfam" id="PF00491">
    <property type="entry name" value="Arginase"/>
    <property type="match status" value="2"/>
</dbReference>
<dbReference type="Gene3D" id="3.40.800.10">
    <property type="entry name" value="Ureohydrolase domain"/>
    <property type="match status" value="1"/>
</dbReference>
<dbReference type="PRINTS" id="PR00116">
    <property type="entry name" value="ARGINASE"/>
</dbReference>
<reference evidence="6" key="1">
    <citation type="submission" date="2020-07" db="EMBL/GenBank/DDBJ databases">
        <title>The High-quality genome of the commercially important snow crab, Chionoecetes opilio.</title>
        <authorList>
            <person name="Jeong J.-H."/>
            <person name="Ryu S."/>
        </authorList>
    </citation>
    <scope>NUCLEOTIDE SEQUENCE</scope>
    <source>
        <strain evidence="6">MADBK_172401_WGS</strain>
        <tissue evidence="6">Digestive gland</tissue>
    </source>
</reference>
<sequence>MLVSLDAHHLVYVGLRDVDPEESALMERMGVLSFGMQEVDRLGFQGVLAASLAYLRPSPTRPLHVSIDIDVLDPCEAPSTGTPGGETGRRAGREGGGRGSCAVGLTLRECLSLCEAVHATGHLGALDLVEVNPSLGTKEDAALTASAARLLLLGALAARRTA</sequence>
<feature type="region of interest" description="Disordered" evidence="5">
    <location>
        <begin position="76"/>
        <end position="97"/>
    </location>
</feature>
<evidence type="ECO:0000256" key="2">
    <source>
        <dbReference type="ARBA" id="ARBA00022801"/>
    </source>
</evidence>
<evidence type="ECO:0000256" key="5">
    <source>
        <dbReference type="SAM" id="MobiDB-lite"/>
    </source>
</evidence>
<dbReference type="PANTHER" id="PTHR43782:SF3">
    <property type="entry name" value="ARGINASE"/>
    <property type="match status" value="1"/>
</dbReference>
<keyword evidence="3" id="KW-0464">Manganese</keyword>
<dbReference type="InterPro" id="IPR023696">
    <property type="entry name" value="Ureohydrolase_dom_sf"/>
</dbReference>
<dbReference type="GO" id="GO:0005634">
    <property type="term" value="C:nucleus"/>
    <property type="evidence" value="ECO:0007669"/>
    <property type="project" value="TreeGrafter"/>
</dbReference>
<comment type="caution">
    <text evidence="6">The sequence shown here is derived from an EMBL/GenBank/DDBJ whole genome shotgun (WGS) entry which is preliminary data.</text>
</comment>
<dbReference type="PANTHER" id="PTHR43782">
    <property type="entry name" value="ARGINASE"/>
    <property type="match status" value="1"/>
</dbReference>
<feature type="compositionally biased region" description="Basic and acidic residues" evidence="5">
    <location>
        <begin position="87"/>
        <end position="96"/>
    </location>
</feature>
<dbReference type="GO" id="GO:0004053">
    <property type="term" value="F:arginase activity"/>
    <property type="evidence" value="ECO:0007669"/>
    <property type="project" value="TreeGrafter"/>
</dbReference>
<protein>
    <submittedName>
        <fullName evidence="6">Arginase-1</fullName>
    </submittedName>
</protein>
<gene>
    <name evidence="6" type="primary">ARG1</name>
    <name evidence="6" type="ORF">GWK47_017405</name>
</gene>
<evidence type="ECO:0000256" key="4">
    <source>
        <dbReference type="PROSITE-ProRule" id="PRU00742"/>
    </source>
</evidence>
<keyword evidence="1" id="KW-0479">Metal-binding</keyword>
<dbReference type="SUPFAM" id="SSF52768">
    <property type="entry name" value="Arginase/deacetylase"/>
    <property type="match status" value="1"/>
</dbReference>
<dbReference type="GO" id="GO:0030145">
    <property type="term" value="F:manganese ion binding"/>
    <property type="evidence" value="ECO:0007669"/>
    <property type="project" value="TreeGrafter"/>
</dbReference>
<dbReference type="GO" id="GO:0005829">
    <property type="term" value="C:cytosol"/>
    <property type="evidence" value="ECO:0007669"/>
    <property type="project" value="TreeGrafter"/>
</dbReference>
<accession>A0A8J5CJT8</accession>
<organism evidence="6 7">
    <name type="scientific">Chionoecetes opilio</name>
    <name type="common">Atlantic snow crab</name>
    <name type="synonym">Cancer opilio</name>
    <dbReference type="NCBI Taxonomy" id="41210"/>
    <lineage>
        <taxon>Eukaryota</taxon>
        <taxon>Metazoa</taxon>
        <taxon>Ecdysozoa</taxon>
        <taxon>Arthropoda</taxon>
        <taxon>Crustacea</taxon>
        <taxon>Multicrustacea</taxon>
        <taxon>Malacostraca</taxon>
        <taxon>Eumalacostraca</taxon>
        <taxon>Eucarida</taxon>
        <taxon>Decapoda</taxon>
        <taxon>Pleocyemata</taxon>
        <taxon>Brachyura</taxon>
        <taxon>Eubrachyura</taxon>
        <taxon>Majoidea</taxon>
        <taxon>Majidae</taxon>
        <taxon>Chionoecetes</taxon>
    </lineage>
</organism>
<keyword evidence="2" id="KW-0378">Hydrolase</keyword>
<evidence type="ECO:0000256" key="3">
    <source>
        <dbReference type="ARBA" id="ARBA00023211"/>
    </source>
</evidence>
<proteinExistence type="inferred from homology"/>
<dbReference type="OrthoDB" id="9992747at2759"/>
<dbReference type="InterPro" id="IPR006035">
    <property type="entry name" value="Ureohydrolase"/>
</dbReference>
<dbReference type="AlphaFoldDB" id="A0A8J5CJT8"/>
<comment type="similarity">
    <text evidence="4">Belongs to the arginase family.</text>
</comment>
<evidence type="ECO:0000313" key="6">
    <source>
        <dbReference type="EMBL" id="KAG0712894.1"/>
    </source>
</evidence>
<evidence type="ECO:0000256" key="1">
    <source>
        <dbReference type="ARBA" id="ARBA00022723"/>
    </source>
</evidence>